<evidence type="ECO:0000256" key="1">
    <source>
        <dbReference type="SAM" id="MobiDB-lite"/>
    </source>
</evidence>
<sequence length="82" mass="8803">MTSMAPPSHKTFKSTDINNTHHWPPMDSKITPVKKSDWHGVSHSIQYTHVKGSLLPGAPSMKSAAAAKTASNKKKGLSALPL</sequence>
<comment type="caution">
    <text evidence="2">The sequence shown here is derived from an EMBL/GenBank/DDBJ whole genome shotgun (WGS) entry which is preliminary data.</text>
</comment>
<name>A0AAV4V7E9_CAEEX</name>
<evidence type="ECO:0000313" key="2">
    <source>
        <dbReference type="EMBL" id="GIY66137.1"/>
    </source>
</evidence>
<proteinExistence type="predicted"/>
<protein>
    <submittedName>
        <fullName evidence="2">Uncharacterized protein</fullName>
    </submittedName>
</protein>
<dbReference type="Proteomes" id="UP001054945">
    <property type="component" value="Unassembled WGS sequence"/>
</dbReference>
<organism evidence="2 3">
    <name type="scientific">Caerostris extrusa</name>
    <name type="common">Bark spider</name>
    <name type="synonym">Caerostris bankana</name>
    <dbReference type="NCBI Taxonomy" id="172846"/>
    <lineage>
        <taxon>Eukaryota</taxon>
        <taxon>Metazoa</taxon>
        <taxon>Ecdysozoa</taxon>
        <taxon>Arthropoda</taxon>
        <taxon>Chelicerata</taxon>
        <taxon>Arachnida</taxon>
        <taxon>Araneae</taxon>
        <taxon>Araneomorphae</taxon>
        <taxon>Entelegynae</taxon>
        <taxon>Araneoidea</taxon>
        <taxon>Araneidae</taxon>
        <taxon>Caerostris</taxon>
    </lineage>
</organism>
<dbReference type="EMBL" id="BPLR01014081">
    <property type="protein sequence ID" value="GIY66137.1"/>
    <property type="molecule type" value="Genomic_DNA"/>
</dbReference>
<dbReference type="AlphaFoldDB" id="A0AAV4V7E9"/>
<evidence type="ECO:0000313" key="3">
    <source>
        <dbReference type="Proteomes" id="UP001054945"/>
    </source>
</evidence>
<reference evidence="2 3" key="1">
    <citation type="submission" date="2021-06" db="EMBL/GenBank/DDBJ databases">
        <title>Caerostris extrusa draft genome.</title>
        <authorList>
            <person name="Kono N."/>
            <person name="Arakawa K."/>
        </authorList>
    </citation>
    <scope>NUCLEOTIDE SEQUENCE [LARGE SCALE GENOMIC DNA]</scope>
</reference>
<gene>
    <name evidence="2" type="ORF">CEXT_97951</name>
</gene>
<accession>A0AAV4V7E9</accession>
<feature type="region of interest" description="Disordered" evidence="1">
    <location>
        <begin position="1"/>
        <end position="31"/>
    </location>
</feature>
<keyword evidence="3" id="KW-1185">Reference proteome</keyword>